<evidence type="ECO:0000313" key="2">
    <source>
        <dbReference type="EMBL" id="CAB4870174.1"/>
    </source>
</evidence>
<dbReference type="InterPro" id="IPR001296">
    <property type="entry name" value="Glyco_trans_1"/>
</dbReference>
<dbReference type="PANTHER" id="PTHR46656">
    <property type="entry name" value="PUTATIVE-RELATED"/>
    <property type="match status" value="1"/>
</dbReference>
<sequence length="795" mass="86534">MATSQRIAILTPLDPQKTGIAPYCAALLAPLGPLVAITAVTPDWVAELCPPIHGIEILGLSAYLEQRDSFALAVYHMGNHPFFHDWIYEQLLDRPGLVVLHDLDLSGFYSRRPFGSPGHQSSGDVGASAADGRPRLSTLASIIEASAGVLVHSSHYVATLQRRHPTTQFFSVPLAGIRRAGPNERVARRTALGWDEHFIFAVFGGISAFKGIDLVLHAFAAVVRYNPAARLVIAGWSSDAITLDSLERLSRELGITGALRFALDLPSSEFAAYGELVDCVIDLRDNPTGAVSSTVMNALAAGLPVISTEQLRPPDLPVEYWTTVSNEALATIPEAAAQMRALLASRDEVLAGREARAEVFAQSSASLAAVARGHARAITATLATLAHEPAHITSARLPQWEHDARVTVIGDLAATTGLMEFGRALAHTLVEAGVGVDHTHYDCSGARHSLAADSTGLLRRLPRRRDADTELWLPNLNEFPAISDAWLRPPGTSRRVIASWFWELPLVAEPYRSQLGRVDEIWTGSPFIARTLQAFTDVPVAVIPFPLSLTVPDGIERRDFGIPDDRVVFFFDYDANSTEARKNPVGLMGAFEQAFRGRSGAQAPCLVIKVRNGDVEHHRDVMTMLRERLTTLGGVLIEEELSRPEMNALLNCIDVYSSMHRAEGLGLGMLEAMWLGKPVISPAYPDKWLFSLTAAGSAIQSPLKEITGADYEAGSASNPVYTVGLPWTEPELADAAEWMIALADDPQLRESLGRRQARLVREHYNPRRAAETMMDRLLHKGVKDSPIVHGLTTGR</sequence>
<dbReference type="AlphaFoldDB" id="A0A6J7DN84"/>
<proteinExistence type="predicted"/>
<feature type="domain" description="Glycosyl transferase family 1" evidence="1">
    <location>
        <begin position="196"/>
        <end position="311"/>
    </location>
</feature>
<name>A0A6J7DN84_9ZZZZ</name>
<dbReference type="PANTHER" id="PTHR46656:SF3">
    <property type="entry name" value="PUTATIVE-RELATED"/>
    <property type="match status" value="1"/>
</dbReference>
<dbReference type="GO" id="GO:0016757">
    <property type="term" value="F:glycosyltransferase activity"/>
    <property type="evidence" value="ECO:0007669"/>
    <property type="project" value="InterPro"/>
</dbReference>
<reference evidence="2" key="1">
    <citation type="submission" date="2020-05" db="EMBL/GenBank/DDBJ databases">
        <authorList>
            <person name="Chiriac C."/>
            <person name="Salcher M."/>
            <person name="Ghai R."/>
            <person name="Kavagutti S V."/>
        </authorList>
    </citation>
    <scope>NUCLEOTIDE SEQUENCE</scope>
</reference>
<dbReference type="Pfam" id="PF00534">
    <property type="entry name" value="Glycos_transf_1"/>
    <property type="match status" value="1"/>
</dbReference>
<accession>A0A6J7DN84</accession>
<dbReference type="Gene3D" id="3.40.50.2000">
    <property type="entry name" value="Glycogen Phosphorylase B"/>
    <property type="match status" value="2"/>
</dbReference>
<gene>
    <name evidence="2" type="ORF">UFOPK3381_00755</name>
</gene>
<dbReference type="EMBL" id="CAFBLN010000025">
    <property type="protein sequence ID" value="CAB4870174.1"/>
    <property type="molecule type" value="Genomic_DNA"/>
</dbReference>
<protein>
    <submittedName>
        <fullName evidence="2">Unannotated protein</fullName>
    </submittedName>
</protein>
<dbReference type="SUPFAM" id="SSF53756">
    <property type="entry name" value="UDP-Glycosyltransferase/glycogen phosphorylase"/>
    <property type="match status" value="2"/>
</dbReference>
<organism evidence="2">
    <name type="scientific">freshwater metagenome</name>
    <dbReference type="NCBI Taxonomy" id="449393"/>
    <lineage>
        <taxon>unclassified sequences</taxon>
        <taxon>metagenomes</taxon>
        <taxon>ecological metagenomes</taxon>
    </lineage>
</organism>
<evidence type="ECO:0000259" key="1">
    <source>
        <dbReference type="Pfam" id="PF00534"/>
    </source>
</evidence>